<dbReference type="OrthoDB" id="2446407at2759"/>
<dbReference type="AlphaFoldDB" id="A0A9N9AHL2"/>
<evidence type="ECO:0000313" key="1">
    <source>
        <dbReference type="EMBL" id="CAG8532891.1"/>
    </source>
</evidence>
<keyword evidence="2" id="KW-1185">Reference proteome</keyword>
<dbReference type="Proteomes" id="UP000789405">
    <property type="component" value="Unassembled WGS sequence"/>
</dbReference>
<reference evidence="1" key="1">
    <citation type="submission" date="2021-06" db="EMBL/GenBank/DDBJ databases">
        <authorList>
            <person name="Kallberg Y."/>
            <person name="Tangrot J."/>
            <person name="Rosling A."/>
        </authorList>
    </citation>
    <scope>NUCLEOTIDE SEQUENCE</scope>
    <source>
        <strain evidence="1">MA453B</strain>
    </source>
</reference>
<accession>A0A9N9AHL2</accession>
<proteinExistence type="predicted"/>
<sequence>MSLKKLDSSLSESSNISAPESLNLPTTTLSDKPKSKFSSFLSTSLCDDFIDLTAASIRYTPIPIEYSPTSSEGIAIIYNISKWNDYNAAFLDIQYNMGEGGGNKIIECEYLGCKVNKSVRICTGAKVCEFVSSELKETQHTTINTPFSRLYLHSKPPEP</sequence>
<comment type="caution">
    <text evidence="1">The sequence shown here is derived from an EMBL/GenBank/DDBJ whole genome shotgun (WGS) entry which is preliminary data.</text>
</comment>
<protein>
    <submittedName>
        <fullName evidence="1">27515_t:CDS:1</fullName>
    </submittedName>
</protein>
<organism evidence="1 2">
    <name type="scientific">Dentiscutata erythropus</name>
    <dbReference type="NCBI Taxonomy" id="1348616"/>
    <lineage>
        <taxon>Eukaryota</taxon>
        <taxon>Fungi</taxon>
        <taxon>Fungi incertae sedis</taxon>
        <taxon>Mucoromycota</taxon>
        <taxon>Glomeromycotina</taxon>
        <taxon>Glomeromycetes</taxon>
        <taxon>Diversisporales</taxon>
        <taxon>Gigasporaceae</taxon>
        <taxon>Dentiscutata</taxon>
    </lineage>
</organism>
<evidence type="ECO:0000313" key="2">
    <source>
        <dbReference type="Proteomes" id="UP000789405"/>
    </source>
</evidence>
<name>A0A9N9AHL2_9GLOM</name>
<dbReference type="EMBL" id="CAJVPY010001699">
    <property type="protein sequence ID" value="CAG8532891.1"/>
    <property type="molecule type" value="Genomic_DNA"/>
</dbReference>
<gene>
    <name evidence="1" type="ORF">DERYTH_LOCUS4431</name>
</gene>